<keyword evidence="3" id="KW-0328">Glycosyltransferase</keyword>
<keyword evidence="8" id="KW-1185">Reference proteome</keyword>
<feature type="compositionally biased region" description="Polar residues" evidence="5">
    <location>
        <begin position="61"/>
        <end position="70"/>
    </location>
</feature>
<dbReference type="EMBL" id="JAUUTY010000003">
    <property type="protein sequence ID" value="KAK1662376.1"/>
    <property type="molecule type" value="Genomic_DNA"/>
</dbReference>
<name>A0AAD8SRT4_LOLMU</name>
<comment type="similarity">
    <text evidence="1 3">Belongs to the UDP-glycosyltransferase family.</text>
</comment>
<evidence type="ECO:0000256" key="3">
    <source>
        <dbReference type="RuleBase" id="RU003718"/>
    </source>
</evidence>
<keyword evidence="2 3" id="KW-0808">Transferase</keyword>
<dbReference type="InterPro" id="IPR002999">
    <property type="entry name" value="Tudor"/>
</dbReference>
<evidence type="ECO:0000313" key="7">
    <source>
        <dbReference type="EMBL" id="KAK1662376.1"/>
    </source>
</evidence>
<dbReference type="EC" id="2.4.1.-" evidence="4"/>
<dbReference type="SUPFAM" id="SSF53756">
    <property type="entry name" value="UDP-Glycosyltransferase/glycogen phosphorylase"/>
    <property type="match status" value="1"/>
</dbReference>
<feature type="domain" description="Tudor" evidence="6">
    <location>
        <begin position="240"/>
        <end position="311"/>
    </location>
</feature>
<reference evidence="7" key="1">
    <citation type="submission" date="2023-07" db="EMBL/GenBank/DDBJ databases">
        <title>A chromosome-level genome assembly of Lolium multiflorum.</title>
        <authorList>
            <person name="Chen Y."/>
            <person name="Copetti D."/>
            <person name="Kolliker R."/>
            <person name="Studer B."/>
        </authorList>
    </citation>
    <scope>NUCLEOTIDE SEQUENCE</scope>
    <source>
        <strain evidence="7">02402/16</strain>
        <tissue evidence="7">Leaf</tissue>
    </source>
</reference>
<dbReference type="PANTHER" id="PTHR48047">
    <property type="entry name" value="GLYCOSYLTRANSFERASE"/>
    <property type="match status" value="1"/>
</dbReference>
<evidence type="ECO:0000256" key="1">
    <source>
        <dbReference type="ARBA" id="ARBA00009995"/>
    </source>
</evidence>
<dbReference type="CDD" id="cd03784">
    <property type="entry name" value="GT1_Gtf-like"/>
    <property type="match status" value="1"/>
</dbReference>
<evidence type="ECO:0000256" key="5">
    <source>
        <dbReference type="SAM" id="MobiDB-lite"/>
    </source>
</evidence>
<feature type="region of interest" description="Disordered" evidence="5">
    <location>
        <begin position="52"/>
        <end position="75"/>
    </location>
</feature>
<evidence type="ECO:0000259" key="6">
    <source>
        <dbReference type="PROSITE" id="PS50304"/>
    </source>
</evidence>
<proteinExistence type="inferred from homology"/>
<dbReference type="PROSITE" id="PS00375">
    <property type="entry name" value="UDPGT"/>
    <property type="match status" value="1"/>
</dbReference>
<gene>
    <name evidence="7" type="ORF">QYE76_050535</name>
</gene>
<dbReference type="AlphaFoldDB" id="A0AAD8SRT4"/>
<comment type="caution">
    <text evidence="7">The sequence shown here is derived from an EMBL/GenBank/DDBJ whole genome shotgun (WGS) entry which is preliminary data.</text>
</comment>
<protein>
    <recommendedName>
        <fullName evidence="4">Glycosyltransferase</fullName>
        <ecNumber evidence="4">2.4.1.-</ecNumber>
    </recommendedName>
</protein>
<evidence type="ECO:0000256" key="4">
    <source>
        <dbReference type="RuleBase" id="RU362057"/>
    </source>
</evidence>
<dbReference type="Proteomes" id="UP001231189">
    <property type="component" value="Unassembled WGS sequence"/>
</dbReference>
<dbReference type="Gene3D" id="3.40.50.2000">
    <property type="entry name" value="Glycogen Phosphorylase B"/>
    <property type="match status" value="2"/>
</dbReference>
<evidence type="ECO:0000313" key="8">
    <source>
        <dbReference type="Proteomes" id="UP001231189"/>
    </source>
</evidence>
<dbReference type="Pfam" id="PF00201">
    <property type="entry name" value="UDPGT"/>
    <property type="match status" value="1"/>
</dbReference>
<sequence>MATSSELHFVLVPLAAQGHIIPMVDVARLIAARGPRVTIVTTPVNAARNRATVDGARTAGLPSTSSSSAPGPQHGLPEGLEAIDQMIGHDPGMFIKFFHAIWDLAGPLEEYIRTLPRRPLCLVADASSPWTAPVCDRLGISRLVIHFPSAYFQLAVHCLTAHGVYDRVDEMEPFEVPGFPVHAVGCKATIRGFFQYPGVEKEQQDVLDAEATADGLLFNTFRGIEGTFLDAYAVALGKKTWAVGPTCASSIMVDDADSKAGRGKSADVDAGHIVSWLDARPPASVLYVSFGSITQLTAKQLAELARGLEASGRPFVWAIKEAKTDAAVRALVDDEGFEARVQDRALLVRGWAPQVTILSHPAAGGFLTHCGWNGTLEALSLGVPALTWPTNADQFCSEKLLVDVLGVGVRSGVKIPAMYLPKEAEGFR</sequence>
<dbReference type="PANTHER" id="PTHR48047:SF29">
    <property type="entry name" value="GLYCOSYLTRANSFERASE"/>
    <property type="match status" value="1"/>
</dbReference>
<dbReference type="InterPro" id="IPR058980">
    <property type="entry name" value="Glyco_transf_N"/>
</dbReference>
<evidence type="ECO:0000256" key="2">
    <source>
        <dbReference type="ARBA" id="ARBA00022679"/>
    </source>
</evidence>
<dbReference type="Pfam" id="PF26168">
    <property type="entry name" value="Glyco_transf_N"/>
    <property type="match status" value="1"/>
</dbReference>
<organism evidence="7 8">
    <name type="scientific">Lolium multiflorum</name>
    <name type="common">Italian ryegrass</name>
    <name type="synonym">Lolium perenne subsp. multiflorum</name>
    <dbReference type="NCBI Taxonomy" id="4521"/>
    <lineage>
        <taxon>Eukaryota</taxon>
        <taxon>Viridiplantae</taxon>
        <taxon>Streptophyta</taxon>
        <taxon>Embryophyta</taxon>
        <taxon>Tracheophyta</taxon>
        <taxon>Spermatophyta</taxon>
        <taxon>Magnoliopsida</taxon>
        <taxon>Liliopsida</taxon>
        <taxon>Poales</taxon>
        <taxon>Poaceae</taxon>
        <taxon>BOP clade</taxon>
        <taxon>Pooideae</taxon>
        <taxon>Poodae</taxon>
        <taxon>Poeae</taxon>
        <taxon>Poeae Chloroplast Group 2 (Poeae type)</taxon>
        <taxon>Loliodinae</taxon>
        <taxon>Loliinae</taxon>
        <taxon>Lolium</taxon>
    </lineage>
</organism>
<dbReference type="FunFam" id="3.40.50.2000:FF:000060">
    <property type="entry name" value="Glycosyltransferase"/>
    <property type="match status" value="1"/>
</dbReference>
<dbReference type="PROSITE" id="PS50304">
    <property type="entry name" value="TUDOR"/>
    <property type="match status" value="1"/>
</dbReference>
<dbReference type="InterPro" id="IPR002213">
    <property type="entry name" value="UDP_glucos_trans"/>
</dbReference>
<accession>A0AAD8SRT4</accession>
<dbReference type="InterPro" id="IPR035595">
    <property type="entry name" value="UDP_glycos_trans_CS"/>
</dbReference>
<dbReference type="GO" id="GO:0035251">
    <property type="term" value="F:UDP-glucosyltransferase activity"/>
    <property type="evidence" value="ECO:0007669"/>
    <property type="project" value="TreeGrafter"/>
</dbReference>